<dbReference type="AlphaFoldDB" id="A0AAV2Z928"/>
<reference evidence="3" key="1">
    <citation type="submission" date="2022-11" db="EMBL/GenBank/DDBJ databases">
        <authorList>
            <person name="Morgan W.R."/>
            <person name="Tartar A."/>
        </authorList>
    </citation>
    <scope>NUCLEOTIDE SEQUENCE</scope>
    <source>
        <strain evidence="3">ARSEF 373</strain>
    </source>
</reference>
<keyword evidence="2" id="KW-0472">Membrane</keyword>
<proteinExistence type="predicted"/>
<evidence type="ECO:0000313" key="3">
    <source>
        <dbReference type="EMBL" id="DBA02415.1"/>
    </source>
</evidence>
<keyword evidence="2" id="KW-0812">Transmembrane</keyword>
<organism evidence="3 4">
    <name type="scientific">Lagenidium giganteum</name>
    <dbReference type="NCBI Taxonomy" id="4803"/>
    <lineage>
        <taxon>Eukaryota</taxon>
        <taxon>Sar</taxon>
        <taxon>Stramenopiles</taxon>
        <taxon>Oomycota</taxon>
        <taxon>Peronosporomycetes</taxon>
        <taxon>Pythiales</taxon>
        <taxon>Pythiaceae</taxon>
    </lineage>
</organism>
<evidence type="ECO:0000313" key="4">
    <source>
        <dbReference type="Proteomes" id="UP001146120"/>
    </source>
</evidence>
<accession>A0AAV2Z928</accession>
<keyword evidence="4" id="KW-1185">Reference proteome</keyword>
<dbReference type="EMBL" id="DAKRPA010000032">
    <property type="protein sequence ID" value="DBA02415.1"/>
    <property type="molecule type" value="Genomic_DNA"/>
</dbReference>
<evidence type="ECO:0000256" key="2">
    <source>
        <dbReference type="SAM" id="Phobius"/>
    </source>
</evidence>
<reference evidence="3" key="2">
    <citation type="journal article" date="2023" name="Microbiol Resour">
        <title>Decontamination and Annotation of the Draft Genome Sequence of the Oomycete Lagenidium giganteum ARSEF 373.</title>
        <authorList>
            <person name="Morgan W.R."/>
            <person name="Tartar A."/>
        </authorList>
    </citation>
    <scope>NUCLEOTIDE SEQUENCE</scope>
    <source>
        <strain evidence="3">ARSEF 373</strain>
    </source>
</reference>
<protein>
    <submittedName>
        <fullName evidence="3">Uncharacterized protein</fullName>
    </submittedName>
</protein>
<dbReference type="Proteomes" id="UP001146120">
    <property type="component" value="Unassembled WGS sequence"/>
</dbReference>
<evidence type="ECO:0000256" key="1">
    <source>
        <dbReference type="SAM" id="MobiDB-lite"/>
    </source>
</evidence>
<comment type="caution">
    <text evidence="3">The sequence shown here is derived from an EMBL/GenBank/DDBJ whole genome shotgun (WGS) entry which is preliminary data.</text>
</comment>
<feature type="region of interest" description="Disordered" evidence="1">
    <location>
        <begin position="300"/>
        <end position="375"/>
    </location>
</feature>
<gene>
    <name evidence="3" type="ORF">N0F65_007234</name>
</gene>
<sequence length="375" mass="42210">MAKGGSGSGGKANNAREMRMFLQHRMWREHSYVLVAVGVIIVALFGSAFLQFSTSKEHVYRLEVTDTAMMERVFRSGEPWVVLCSRPDDVVSDVFGKVSKRLVDKSSVGVLDCTQTLPGSGKTVLDRFGIKPSISPTVFTVANGERPKQVFLNHLQSSKALARQVVEQTKKTAKELLTTQQLESHCLNKNSCVLFLRGNKWSTYEKRWLDQLLQSHRLTPFVWADATIFKLSTEKALELPGYKRGEHRLVLFKRTKTGNGKDKGELTALAFRGPVFDQIPVAQFLDMHAGNSEEVLSPVAKSPTLVRRKKKTAAAATNADTEPELPPRRRRKPRPTEEEEDDAYYFPQQVDPEDAAQEQEQPQHNDLEVLDLDDD</sequence>
<feature type="transmembrane region" description="Helical" evidence="2">
    <location>
        <begin position="32"/>
        <end position="52"/>
    </location>
</feature>
<name>A0AAV2Z928_9STRA</name>
<keyword evidence="2" id="KW-1133">Transmembrane helix</keyword>